<dbReference type="RefSeq" id="WP_217139458.1">
    <property type="nucleotide sequence ID" value="NZ_JAFMOU010000072.1"/>
</dbReference>
<feature type="domain" description="Glycosyl transferase family 1" evidence="2">
    <location>
        <begin position="153"/>
        <end position="304"/>
    </location>
</feature>
<gene>
    <name evidence="4" type="ORF">J1786_25345</name>
</gene>
<proteinExistence type="predicted"/>
<dbReference type="Pfam" id="PF13439">
    <property type="entry name" value="Glyco_transf_4"/>
    <property type="match status" value="1"/>
</dbReference>
<dbReference type="PANTHER" id="PTHR46401">
    <property type="entry name" value="GLYCOSYLTRANSFERASE WBBK-RELATED"/>
    <property type="match status" value="1"/>
</dbReference>
<dbReference type="CDD" id="cd03809">
    <property type="entry name" value="GT4_MtfB-like"/>
    <property type="match status" value="1"/>
</dbReference>
<comment type="caution">
    <text evidence="4">The sequence shown here is derived from an EMBL/GenBank/DDBJ whole genome shotgun (WGS) entry which is preliminary data.</text>
</comment>
<dbReference type="Proteomes" id="UP000699865">
    <property type="component" value="Unassembled WGS sequence"/>
</dbReference>
<keyword evidence="5" id="KW-1185">Reference proteome</keyword>
<protein>
    <submittedName>
        <fullName evidence="4">Glycosyltransferase family 4 protein</fullName>
    </submittedName>
</protein>
<organism evidence="4 5">
    <name type="scientific">Rahnella perminowiae</name>
    <dbReference type="NCBI Taxonomy" id="2816244"/>
    <lineage>
        <taxon>Bacteria</taxon>
        <taxon>Pseudomonadati</taxon>
        <taxon>Pseudomonadota</taxon>
        <taxon>Gammaproteobacteria</taxon>
        <taxon>Enterobacterales</taxon>
        <taxon>Yersiniaceae</taxon>
        <taxon>Rahnella</taxon>
    </lineage>
</organism>
<dbReference type="InterPro" id="IPR028098">
    <property type="entry name" value="Glyco_trans_4-like_N"/>
</dbReference>
<accession>A0ABS6L8E5</accession>
<dbReference type="InterPro" id="IPR001296">
    <property type="entry name" value="Glyco_trans_1"/>
</dbReference>
<keyword evidence="1" id="KW-0808">Transferase</keyword>
<feature type="domain" description="Glycosyltransferase subfamily 4-like N-terminal" evidence="3">
    <location>
        <begin position="72"/>
        <end position="142"/>
    </location>
</feature>
<evidence type="ECO:0000313" key="5">
    <source>
        <dbReference type="Proteomes" id="UP000699865"/>
    </source>
</evidence>
<evidence type="ECO:0000259" key="3">
    <source>
        <dbReference type="Pfam" id="PF13439"/>
    </source>
</evidence>
<dbReference type="EMBL" id="JAFMOU010000072">
    <property type="protein sequence ID" value="MBU9838116.1"/>
    <property type="molecule type" value="Genomic_DNA"/>
</dbReference>
<evidence type="ECO:0000259" key="2">
    <source>
        <dbReference type="Pfam" id="PF00534"/>
    </source>
</evidence>
<name>A0ABS6L8E5_9GAMM</name>
<dbReference type="PANTHER" id="PTHR46401:SF2">
    <property type="entry name" value="GLYCOSYLTRANSFERASE WBBK-RELATED"/>
    <property type="match status" value="1"/>
</dbReference>
<sequence length="327" mass="36915">MKIYFDSRWCGTHGIGRFATEVRKTEIGFIDLPLQGNPASKFDVFKLTFVLARLNGFFFSPGYNAPLFFLNRTIITVHDLNHIDLNYNSSILKRLYYKLILKRACLKSAKILTVSDFSKSRIVKWSGVPEEKVFVVGNGVSQEFNIEGDKYQPGFPYVFVVGNRKFHKNEARVLEAFHLSTLPPEVKLVFSGKISDELHNIINEYGLSDKVVFLGTLSNMELASCYRGAEVLLFPSLYEGFGLPVIEAMACGIPVITSNTTSLKEIASDAACLVNPESIIEIKSALEKIFKDDNYKNDLVERGRIQSQKFTWNKTRNKVKILLGDIS</sequence>
<evidence type="ECO:0000256" key="1">
    <source>
        <dbReference type="ARBA" id="ARBA00022679"/>
    </source>
</evidence>
<reference evidence="4 5" key="1">
    <citation type="submission" date="2021-03" db="EMBL/GenBank/DDBJ databases">
        <title>Five novel Rahnella species.</title>
        <authorList>
            <person name="Brady C."/>
            <person name="Asselin J."/>
            <person name="Beer S."/>
            <person name="Bruberg M.B."/>
            <person name="Crampton B."/>
            <person name="Venter S."/>
            <person name="Arnold D."/>
            <person name="Denman S."/>
        </authorList>
    </citation>
    <scope>NUCLEOTIDE SEQUENCE [LARGE SCALE GENOMIC DNA]</scope>
    <source>
        <strain evidence="4 5">L72c</strain>
    </source>
</reference>
<evidence type="ECO:0000313" key="4">
    <source>
        <dbReference type="EMBL" id="MBU9838116.1"/>
    </source>
</evidence>
<dbReference type="Pfam" id="PF00534">
    <property type="entry name" value="Glycos_transf_1"/>
    <property type="match status" value="1"/>
</dbReference>